<dbReference type="InterPro" id="IPR000699">
    <property type="entry name" value="RIH_dom"/>
</dbReference>
<feature type="region of interest" description="Disordered" evidence="12">
    <location>
        <begin position="1"/>
        <end position="32"/>
    </location>
</feature>
<evidence type="ECO:0000256" key="3">
    <source>
        <dbReference type="ARBA" id="ARBA00022692"/>
    </source>
</evidence>
<keyword evidence="16" id="KW-1185">Reference proteome</keyword>
<keyword evidence="3 13" id="KW-0812">Transmembrane</keyword>
<evidence type="ECO:0000256" key="12">
    <source>
        <dbReference type="SAM" id="MobiDB-lite"/>
    </source>
</evidence>
<feature type="transmembrane region" description="Helical" evidence="13">
    <location>
        <begin position="2544"/>
        <end position="2567"/>
    </location>
</feature>
<feature type="transmembrane region" description="Helical" evidence="13">
    <location>
        <begin position="2289"/>
        <end position="2306"/>
    </location>
</feature>
<dbReference type="Pfam" id="PF02815">
    <property type="entry name" value="MIR"/>
    <property type="match status" value="1"/>
</dbReference>
<dbReference type="GO" id="GO:0005262">
    <property type="term" value="F:calcium channel activity"/>
    <property type="evidence" value="ECO:0007669"/>
    <property type="project" value="InterPro"/>
</dbReference>
<dbReference type="SUPFAM" id="SSF82109">
    <property type="entry name" value="MIR domain"/>
    <property type="match status" value="2"/>
</dbReference>
<proteinExistence type="predicted"/>
<dbReference type="InterPro" id="IPR016024">
    <property type="entry name" value="ARM-type_fold"/>
</dbReference>
<feature type="transmembrane region" description="Helical" evidence="13">
    <location>
        <begin position="2467"/>
        <end position="2490"/>
    </location>
</feature>
<keyword evidence="4" id="KW-0677">Repeat</keyword>
<evidence type="ECO:0000259" key="14">
    <source>
        <dbReference type="PROSITE" id="PS50919"/>
    </source>
</evidence>
<dbReference type="InterPro" id="IPR005821">
    <property type="entry name" value="Ion_trans_dom"/>
</dbReference>
<keyword evidence="8" id="KW-0675">Receptor</keyword>
<comment type="caution">
    <text evidence="15">The sequence shown here is derived from an EMBL/GenBank/DDBJ whole genome shotgun (WGS) entry which is preliminary data.</text>
</comment>
<dbReference type="Gene3D" id="1.10.287.70">
    <property type="match status" value="1"/>
</dbReference>
<dbReference type="CDD" id="cd23280">
    <property type="entry name" value="beta-trefoil_MIR_itr-1-like"/>
    <property type="match status" value="1"/>
</dbReference>
<dbReference type="Pfam" id="PF01365">
    <property type="entry name" value="RYDR_ITPR"/>
    <property type="match status" value="1"/>
</dbReference>
<dbReference type="Gene3D" id="2.80.10.50">
    <property type="match status" value="2"/>
</dbReference>
<keyword evidence="9" id="KW-1071">Ligand-gated ion channel</keyword>
<evidence type="ECO:0000256" key="6">
    <source>
        <dbReference type="ARBA" id="ARBA00023065"/>
    </source>
</evidence>
<dbReference type="PANTHER" id="PTHR13715:SF99">
    <property type="entry name" value="INOSITOL 1,4,5-TRISPHOSPHATE RECEPTOR-LIKE PROTEIN A"/>
    <property type="match status" value="1"/>
</dbReference>
<keyword evidence="2" id="KW-0813">Transport</keyword>
<evidence type="ECO:0000256" key="1">
    <source>
        <dbReference type="ARBA" id="ARBA00004127"/>
    </source>
</evidence>
<keyword evidence="5 13" id="KW-1133">Transmembrane helix</keyword>
<evidence type="ECO:0000313" key="15">
    <source>
        <dbReference type="EMBL" id="KAI6652753.1"/>
    </source>
</evidence>
<evidence type="ECO:0000313" key="16">
    <source>
        <dbReference type="Proteomes" id="UP001165289"/>
    </source>
</evidence>
<dbReference type="Pfam" id="PF08454">
    <property type="entry name" value="RIH_assoc"/>
    <property type="match status" value="1"/>
</dbReference>
<dbReference type="Pfam" id="PF08709">
    <property type="entry name" value="Ins145_P3_rec"/>
    <property type="match status" value="1"/>
</dbReference>
<name>A0AAV7JUR8_9METZ</name>
<dbReference type="PROSITE" id="PS50919">
    <property type="entry name" value="MIR"/>
    <property type="match status" value="1"/>
</dbReference>
<evidence type="ECO:0000256" key="5">
    <source>
        <dbReference type="ARBA" id="ARBA00022989"/>
    </source>
</evidence>
<gene>
    <name evidence="15" type="ORF">LOD99_4139</name>
</gene>
<dbReference type="PANTHER" id="PTHR13715">
    <property type="entry name" value="RYANODINE RECEPTOR AND IP3 RECEPTOR"/>
    <property type="match status" value="1"/>
</dbReference>
<organism evidence="15 16">
    <name type="scientific">Oopsacas minuta</name>
    <dbReference type="NCBI Taxonomy" id="111878"/>
    <lineage>
        <taxon>Eukaryota</taxon>
        <taxon>Metazoa</taxon>
        <taxon>Porifera</taxon>
        <taxon>Hexactinellida</taxon>
        <taxon>Hexasterophora</taxon>
        <taxon>Lyssacinosida</taxon>
        <taxon>Leucopsacidae</taxon>
        <taxon>Oopsacas</taxon>
    </lineage>
</organism>
<comment type="subcellular location">
    <subcellularLocation>
        <location evidence="1">Endomembrane system</location>
        <topology evidence="1">Multi-pass membrane protein</topology>
    </subcellularLocation>
</comment>
<dbReference type="InterPro" id="IPR014821">
    <property type="entry name" value="Ins145_P3_rcpt"/>
</dbReference>
<evidence type="ECO:0000256" key="7">
    <source>
        <dbReference type="ARBA" id="ARBA00023136"/>
    </source>
</evidence>
<dbReference type="InterPro" id="IPR036300">
    <property type="entry name" value="MIR_dom_sf"/>
</dbReference>
<feature type="transmembrane region" description="Helical" evidence="13">
    <location>
        <begin position="2419"/>
        <end position="2447"/>
    </location>
</feature>
<evidence type="ECO:0000256" key="2">
    <source>
        <dbReference type="ARBA" id="ARBA00022448"/>
    </source>
</evidence>
<reference evidence="15 16" key="1">
    <citation type="journal article" date="2023" name="BMC Biol.">
        <title>The compact genome of the sponge Oopsacas minuta (Hexactinellida) is lacking key metazoan core genes.</title>
        <authorList>
            <person name="Santini S."/>
            <person name="Schenkelaars Q."/>
            <person name="Jourda C."/>
            <person name="Duchesne M."/>
            <person name="Belahbib H."/>
            <person name="Rocher C."/>
            <person name="Selva M."/>
            <person name="Riesgo A."/>
            <person name="Vervoort M."/>
            <person name="Leys S.P."/>
            <person name="Kodjabachian L."/>
            <person name="Le Bivic A."/>
            <person name="Borchiellini C."/>
            <person name="Claverie J.M."/>
            <person name="Renard E."/>
        </authorList>
    </citation>
    <scope>NUCLEOTIDE SEQUENCE [LARGE SCALE GENOMIC DNA]</scope>
    <source>
        <strain evidence="15">SPO-2</strain>
    </source>
</reference>
<feature type="compositionally biased region" description="Basic and acidic residues" evidence="12">
    <location>
        <begin position="1"/>
        <end position="12"/>
    </location>
</feature>
<dbReference type="Pfam" id="PF00520">
    <property type="entry name" value="Ion_trans"/>
    <property type="match status" value="1"/>
</dbReference>
<feature type="coiled-coil region" evidence="11">
    <location>
        <begin position="2668"/>
        <end position="2698"/>
    </location>
</feature>
<protein>
    <recommendedName>
        <fullName evidence="14">MIR domain-containing protein</fullName>
    </recommendedName>
</protein>
<dbReference type="GO" id="GO:0016020">
    <property type="term" value="C:membrane"/>
    <property type="evidence" value="ECO:0007669"/>
    <property type="project" value="InterPro"/>
</dbReference>
<dbReference type="InterPro" id="IPR035910">
    <property type="entry name" value="RyR/IP3R_RIH_dom_sf"/>
</dbReference>
<evidence type="ECO:0000256" key="4">
    <source>
        <dbReference type="ARBA" id="ARBA00022737"/>
    </source>
</evidence>
<dbReference type="SUPFAM" id="SSF48371">
    <property type="entry name" value="ARM repeat"/>
    <property type="match status" value="1"/>
</dbReference>
<dbReference type="EMBL" id="JAKMXF010000297">
    <property type="protein sequence ID" value="KAI6652753.1"/>
    <property type="molecule type" value="Genomic_DNA"/>
</dbReference>
<feature type="domain" description="MIR" evidence="14">
    <location>
        <begin position="150"/>
        <end position="204"/>
    </location>
</feature>
<keyword evidence="6" id="KW-0406">Ion transport</keyword>
<dbReference type="GO" id="GO:0012505">
    <property type="term" value="C:endomembrane system"/>
    <property type="evidence" value="ECO:0007669"/>
    <property type="project" value="UniProtKB-SubCell"/>
</dbReference>
<dbReference type="SUPFAM" id="SSF100909">
    <property type="entry name" value="IP3 receptor type 1 binding core, domain 2"/>
    <property type="match status" value="1"/>
</dbReference>
<keyword evidence="7 13" id="KW-0472">Membrane</keyword>
<evidence type="ECO:0000256" key="13">
    <source>
        <dbReference type="SAM" id="Phobius"/>
    </source>
</evidence>
<keyword evidence="10" id="KW-0407">Ion channel</keyword>
<evidence type="ECO:0000256" key="9">
    <source>
        <dbReference type="ARBA" id="ARBA00023286"/>
    </source>
</evidence>
<feature type="transmembrane region" description="Helical" evidence="13">
    <location>
        <begin position="2510"/>
        <end position="2532"/>
    </location>
</feature>
<evidence type="ECO:0000256" key="11">
    <source>
        <dbReference type="SAM" id="Coils"/>
    </source>
</evidence>
<dbReference type="Proteomes" id="UP001165289">
    <property type="component" value="Unassembled WGS sequence"/>
</dbReference>
<accession>A0AAV7JUR8</accession>
<dbReference type="InterPro" id="IPR013662">
    <property type="entry name" value="RIH_assoc-dom"/>
</dbReference>
<dbReference type="Gene3D" id="1.25.10.30">
    <property type="entry name" value="IP3 receptor type 1 binding core, RIH domain"/>
    <property type="match status" value="1"/>
</dbReference>
<dbReference type="InterPro" id="IPR016093">
    <property type="entry name" value="MIR_motif"/>
</dbReference>
<evidence type="ECO:0000256" key="10">
    <source>
        <dbReference type="ARBA" id="ARBA00023303"/>
    </source>
</evidence>
<sequence length="2698" mass="310990">MSISDHNPERRGTTFNEKSLDSGDYTMSLSSHPQESLRYGDSIYLVVTGTEPNSIKLVTSYISSPIHLIVTLDEHSYGEDSDPIPDLHMAAFRVLAPNKSQAQDGLTKFMDKLGGRKKLTPEEDNHNFLLKKEVESESKENRSEQKRLIGKEIVYGSYVQLQHHYSGDYLGVSDSQTSVVDRASLKVTLFETNGDHVQFKITPKYKVSNIGDKIRIEDQIVLENVKAQQYLHISNSEIRNSFYGINPNSHEVNASAIDSAFSIYSHIRLEHEITSSQIQNIRGGSVLRLYHLQVQCYVVAAGSCGFDDDQITTEVITNDVHLRTRQIKFGDLKPPSTSAITYWEIELARSPLSGDELKYDEPCRLKHLLTQRYLSIVTAKDQLEMKLVKLSEDASGIDTCFVFKPFINEGKELIEFESYARIYHPNTNSWVKASDKPYESDHVATGPLAMSGFRWDNATCYQVLVEPSKGYHDAFTLEQVDDELLGHFHYVLGYLTVIRNYLLSYNIEIKTSTAMERSLQNLADWMFDVVDNKDRKKRQKLLRNLGIIELMMEIQNRFKEIPHDMRTGLNYERRKNTTKKIYKVIEAYLKGDSRKNENYTAKFIPIFESHFDLNINAEATLIELVRDNKAIIAQFSENFHKVTEELFVKLSATKNSEIFYYFGVMCVANMNPIQENQIVLAKQLLLPEVQESIFLMKLDDPNGDTPTLLATSPIQPEGYKLLSEYVSKHDQNIIRPTFQYLRAQLDFFSNLCQGNNEKAIRTLQQQFSFEVVFSGLTDELIHPLIRVKFAQLINTMFIDVGANRAVLENLTLTFIYEDCTENPGEEEQGASNIALSGVENVYFPRMRDWFKEFFNNLVIYGHEEYTYSNQLIAAVLDMLLLFVKFGYYDDHEDADVLLNLLINILNGKKDRYFPRDGKSKDLPPAYAFFRKTGRYQKTKANAPIFDVKVKCLQIFELFMNFRFYKRLQRLLFLYRVVKKEMKVGGDAPRAILNIIETPEDALYHHLSQLHNPSYNILQHDNLSRKANEHLTEGILAFATYMFENTVGPDSFVNILLDLTQYDNLDLVTTALRLLNNQFMVENNLFERAIQTQVLINDNSIELFKNTDRNLPEFRRLLKASLTNSDICNRLIGLLVTFVEACELPNDRTEAHQQNQKILYNFGILEDVMTLLEKTQDDRTPLVTSSQAGMTAEDGPTRLAKVACVLLCRMATDNLVVQQRLYNRLEILTNETLFDCAPHQLSSLLTQLFTGAQDIVMNVKADDIKLICSLMRPRDTLQLEDIPPIIEILKAITKVEEIDLPLHFNQVHIMNSFMPIKPKHIDNILGTEDGKSARRMELLNSENPQDDDLIILNLMLSTYDLMASLCEGENLHHESVCQSMITQEELLEILNNKKLPFDRKYQFASFFNWVYLNTHKTSSSYDGASVDDDPAFWEFLENTNDVLSAMLAYLDRTSPEEASNIRKTIRNQGDSSLKSDISGSDAKSSMLYIGTFDFGLINYLMKGILPIILVFYPRYFSTRKKEDEALKAFDPLMISFSICGKLFELSIKLQTFLATQYHAKLLYNAALAILTHPEIRSLPLDKIASYVDSEQLKQFSFLVRDENKFVAQPIRDYNLEYMAEIQLNDQFNTYVKHIRRAYWRKNTVKDQIGAMHHTPYSQFLDPLCEHPSPDAMPLGPSFQKHLKLFFKHTDDGCKVEHSIARSIVLQLKYSYDNFYNLNEREKLKQERLDTKSLQLLRGAIHNEILYIDPTLKDDRPVQFRNELEKVEYVQKAIEDLDNTCIKALILIDHPSKSVSSQSIALLADMLYGGNEYIQTQLQALADTREEKFFDQMEAILFYGGNSLVESRSLADELEKRSSFFKEMREHLSQLVILLTDAPRPTTAELRRSPTFTTVDRDDEGDKKPLVLDKSAIELQPVVRTNLSLDLNAPLSYNEQPTKFGEEPEETVNILSRMELIREEAQMMAAAGASDSALQGVAYQNNLRNIQVSFRLMGLMCDGQQKFLQDYFREQPDNPENINMVIKTVNFLKIFYTDINQDNIGLVEEVFRSLTEFVSGNFDNQNDAYGAKIMDVVNRIFQTPTFKSCSLGDMVNLYDSIIRFLQVMLEETSLQTKVLAKELYTVLDIGSVHQVIALLYQVRSDNTVDSAIRDIADEDLFRLYHFIIHLRDFDAILQSEDSSRIIPQENVDQESVLRAWNFCTNRSKSVEVTYYTEDNTPILNKVHFKSLDSGNLSEDVRENVKWNINRDSAEDKLRDFLDWFKAVKIDQNYSYKLRNTFGIKLYLKFQTFRKYFFLLWSLLINIFLLSTWNSPCVSVSTNTINDTTMYSCSRVNPEVVLTPPIPPVVPDWYSYAFFPLGAIHLLLALDLLILFYIVNGINFYIPGIFHRIIPVGFDKRNYRIKWKQPPERRYLQINIIGPKVIFIWMIFLSSILSLPFHGYFYPISLLFILERSDILQRVLLAVTKNGKSLIFVAIFGVIVIYIFSVAGFALFYEQAQATIEPGNSEYVFCRNLFECFISIGRWGLIETVAVILPQRTANFVGEIDRIIFDVLFFVIVTVIGLNIVFGIIVDTFSELRDEKYSQEKDMKSVCFICGIENYLFDRKGKGFKTHVKHEHNMWDYYSFFLYLDSVDPSDHTATESFVFKKLEEDETIFFPQNAARSIPVEEDETAHELTILVNKLEEQSNQLKDILNRVKKLEKN</sequence>
<evidence type="ECO:0000256" key="8">
    <source>
        <dbReference type="ARBA" id="ARBA00023170"/>
    </source>
</evidence>
<keyword evidence="11" id="KW-0175">Coiled coil</keyword>
<dbReference type="InterPro" id="IPR015925">
    <property type="entry name" value="Ryanodine_IP3_receptor"/>
</dbReference>